<dbReference type="EMBL" id="RQSP01000010">
    <property type="protein sequence ID" value="KAB5607528.1"/>
    <property type="molecule type" value="Genomic_DNA"/>
</dbReference>
<dbReference type="Pfam" id="PF05704">
    <property type="entry name" value="Caps_synth"/>
    <property type="match status" value="1"/>
</dbReference>
<dbReference type="InterPro" id="IPR008441">
    <property type="entry name" value="AfumC-like_glycosyl_Trfase"/>
</dbReference>
<keyword evidence="1" id="KW-0328">Glycosyltransferase</keyword>
<dbReference type="PANTHER" id="PTHR22916">
    <property type="entry name" value="GLYCOSYLTRANSFERASE"/>
    <property type="match status" value="1"/>
</dbReference>
<dbReference type="Gene3D" id="3.90.550.10">
    <property type="entry name" value="Spore Coat Polysaccharide Biosynthesis Protein SpsA, Chain A"/>
    <property type="match status" value="1"/>
</dbReference>
<comment type="caution">
    <text evidence="5">The sequence shown here is derived from an EMBL/GenBank/DDBJ whole genome shotgun (WGS) entry which is preliminary data.</text>
</comment>
<feature type="region of interest" description="Disordered" evidence="3">
    <location>
        <begin position="105"/>
        <end position="162"/>
    </location>
</feature>
<evidence type="ECO:0000313" key="5">
    <source>
        <dbReference type="EMBL" id="KAB5607528.1"/>
    </source>
</evidence>
<accession>A0A5N5RJQ4</accession>
<dbReference type="InterPro" id="IPR001173">
    <property type="entry name" value="Glyco_trans_2-like"/>
</dbReference>
<evidence type="ECO:0000313" key="6">
    <source>
        <dbReference type="Proteomes" id="UP000326336"/>
    </source>
</evidence>
<organism evidence="5 6">
    <name type="scientific">Bifidobacterium jacchi</name>
    <dbReference type="NCBI Taxonomy" id="2490545"/>
    <lineage>
        <taxon>Bacteria</taxon>
        <taxon>Bacillati</taxon>
        <taxon>Actinomycetota</taxon>
        <taxon>Actinomycetes</taxon>
        <taxon>Bifidobacteriales</taxon>
        <taxon>Bifidobacteriaceae</taxon>
        <taxon>Bifidobacterium</taxon>
    </lineage>
</organism>
<sequence length="357" mass="40012">MRDALESYWRDHDLQVDYFLVDAIMKYAYRHHPYVRSLLASVPFNNPNTHGMLPFLERPAQEWDAYAATHLDTHIFKLNNRRPWRSVTPDGQVTLFGRMLADRARERTQSAAANPGETSCETSDPGETSNPNDHPSESTNSSETSASRNSGESAHHATIEPIASNDGTPLVSIIVPVYNARASLHDCISSITAQTYAHLEIILIDDGSDDGSSMYCDLWTRLDSRIRVIHQRNAGVSAARNRGIDEACGDYLMFVDADDTLLADAVETVMTMIALAQRSSASVATDADQRPVIPDMVSFDFSVFRNRTHLDRTNVLPHPYPDHVLVSSGADCLRYVYQGRIGTYVWSFLYSTRFLHR</sequence>
<dbReference type="PANTHER" id="PTHR22916:SF51">
    <property type="entry name" value="GLYCOSYLTRANSFERASE EPSH-RELATED"/>
    <property type="match status" value="1"/>
</dbReference>
<feature type="compositionally biased region" description="Low complexity" evidence="3">
    <location>
        <begin position="137"/>
        <end position="152"/>
    </location>
</feature>
<feature type="domain" description="Glycosyltransferase 2-like" evidence="4">
    <location>
        <begin position="172"/>
        <end position="280"/>
    </location>
</feature>
<dbReference type="AlphaFoldDB" id="A0A5N5RJQ4"/>
<keyword evidence="2 5" id="KW-0808">Transferase</keyword>
<dbReference type="CDD" id="cd00761">
    <property type="entry name" value="Glyco_tranf_GTA_type"/>
    <property type="match status" value="1"/>
</dbReference>
<reference evidence="5 6" key="1">
    <citation type="journal article" date="2019" name="Int. J. Syst. Evol. Microbiol.">
        <title>Bifidobacterium jacchi sp. nov., isolated from the faeces of a baby common marmoset (Callithrix jacchus).</title>
        <authorList>
            <person name="Modesto M."/>
            <person name="Watanabe K."/>
            <person name="Arita M."/>
            <person name="Satti M."/>
            <person name="Oki K."/>
            <person name="Sciavilla P."/>
            <person name="Patavino C."/>
            <person name="Camma C."/>
            <person name="Michelini S."/>
            <person name="Sgorbati B."/>
            <person name="Mattarelli P."/>
        </authorList>
    </citation>
    <scope>NUCLEOTIDE SEQUENCE [LARGE SCALE GENOMIC DNA]</scope>
    <source>
        <strain evidence="5 6">MRM 9.3</strain>
    </source>
</reference>
<name>A0A5N5RJQ4_9BIFI</name>
<gene>
    <name evidence="5" type="ORF">EHS19_04235</name>
</gene>
<feature type="compositionally biased region" description="Polar residues" evidence="3">
    <location>
        <begin position="109"/>
        <end position="133"/>
    </location>
</feature>
<dbReference type="InterPro" id="IPR029044">
    <property type="entry name" value="Nucleotide-diphossugar_trans"/>
</dbReference>
<evidence type="ECO:0000256" key="1">
    <source>
        <dbReference type="ARBA" id="ARBA00022676"/>
    </source>
</evidence>
<dbReference type="SUPFAM" id="SSF53448">
    <property type="entry name" value="Nucleotide-diphospho-sugar transferases"/>
    <property type="match status" value="1"/>
</dbReference>
<evidence type="ECO:0000256" key="3">
    <source>
        <dbReference type="SAM" id="MobiDB-lite"/>
    </source>
</evidence>
<proteinExistence type="predicted"/>
<evidence type="ECO:0000259" key="4">
    <source>
        <dbReference type="Pfam" id="PF00535"/>
    </source>
</evidence>
<protein>
    <submittedName>
        <fullName evidence="5">Glycosyltransferase</fullName>
    </submittedName>
</protein>
<dbReference type="Proteomes" id="UP000326336">
    <property type="component" value="Unassembled WGS sequence"/>
</dbReference>
<dbReference type="Pfam" id="PF00535">
    <property type="entry name" value="Glycos_transf_2"/>
    <property type="match status" value="1"/>
</dbReference>
<keyword evidence="6" id="KW-1185">Reference proteome</keyword>
<dbReference type="GO" id="GO:0016757">
    <property type="term" value="F:glycosyltransferase activity"/>
    <property type="evidence" value="ECO:0007669"/>
    <property type="project" value="UniProtKB-KW"/>
</dbReference>
<evidence type="ECO:0000256" key="2">
    <source>
        <dbReference type="ARBA" id="ARBA00022679"/>
    </source>
</evidence>